<protein>
    <submittedName>
        <fullName evidence="1">Neoverrucotoxin subunit beta</fullName>
    </submittedName>
</protein>
<reference evidence="1 2" key="1">
    <citation type="submission" date="2019-03" db="EMBL/GenBank/DDBJ databases">
        <title>First draft genome of Liparis tanakae, snailfish: a comprehensive survey of snailfish specific genes.</title>
        <authorList>
            <person name="Kim W."/>
            <person name="Song I."/>
            <person name="Jeong J.-H."/>
            <person name="Kim D."/>
            <person name="Kim S."/>
            <person name="Ryu S."/>
            <person name="Song J.Y."/>
            <person name="Lee S.K."/>
        </authorList>
    </citation>
    <scope>NUCLEOTIDE SEQUENCE [LARGE SCALE GENOMIC DNA]</scope>
    <source>
        <tissue evidence="1">Muscle</tissue>
    </source>
</reference>
<dbReference type="PANTHER" id="PTHR31594:SF16">
    <property type="entry name" value="SI:CH211-281L24.3"/>
    <property type="match status" value="1"/>
</dbReference>
<dbReference type="EMBL" id="SRLO01000026">
    <property type="protein sequence ID" value="TNN84596.1"/>
    <property type="molecule type" value="Genomic_DNA"/>
</dbReference>
<dbReference type="OrthoDB" id="8954335at2759"/>
<organism evidence="1 2">
    <name type="scientific">Liparis tanakae</name>
    <name type="common">Tanaka's snailfish</name>
    <dbReference type="NCBI Taxonomy" id="230148"/>
    <lineage>
        <taxon>Eukaryota</taxon>
        <taxon>Metazoa</taxon>
        <taxon>Chordata</taxon>
        <taxon>Craniata</taxon>
        <taxon>Vertebrata</taxon>
        <taxon>Euteleostomi</taxon>
        <taxon>Actinopterygii</taxon>
        <taxon>Neopterygii</taxon>
        <taxon>Teleostei</taxon>
        <taxon>Neoteleostei</taxon>
        <taxon>Acanthomorphata</taxon>
        <taxon>Eupercaria</taxon>
        <taxon>Perciformes</taxon>
        <taxon>Cottioidei</taxon>
        <taxon>Cottales</taxon>
        <taxon>Liparidae</taxon>
        <taxon>Liparis</taxon>
    </lineage>
</organism>
<name>A0A4Z2J333_9TELE</name>
<comment type="caution">
    <text evidence="1">The sequence shown here is derived from an EMBL/GenBank/DDBJ whole genome shotgun (WGS) entry which is preliminary data.</text>
</comment>
<evidence type="ECO:0000313" key="1">
    <source>
        <dbReference type="EMBL" id="TNN84596.1"/>
    </source>
</evidence>
<accession>A0A4Z2J333</accession>
<sequence>MLYDCRKDFLVPGYTLWDCEDLISHIDERTHKSNSFDIVTSESIDDKSSALNVEASLKASFLSGLVEVEGSAKYLNDIAIRVLDVVGGAIRCCLSQEFLLVGLTWLFAPGDLTGGYGEEERGRCNHWHRPLSGKSEASGARCRYSDDSVACLRRVAGSETQVSGQQQANE</sequence>
<keyword evidence="2" id="KW-1185">Reference proteome</keyword>
<dbReference type="PANTHER" id="PTHR31594">
    <property type="entry name" value="AIG1-TYPE G DOMAIN-CONTAINING PROTEIN"/>
    <property type="match status" value="1"/>
</dbReference>
<evidence type="ECO:0000313" key="2">
    <source>
        <dbReference type="Proteomes" id="UP000314294"/>
    </source>
</evidence>
<proteinExistence type="predicted"/>
<dbReference type="Proteomes" id="UP000314294">
    <property type="component" value="Unassembled WGS sequence"/>
</dbReference>
<dbReference type="InterPro" id="IPR052090">
    <property type="entry name" value="Cytolytic_pore-forming_toxin"/>
</dbReference>
<dbReference type="AlphaFoldDB" id="A0A4Z2J333"/>
<gene>
    <name evidence="1" type="primary">STXB_1</name>
    <name evidence="1" type="ORF">EYF80_005296</name>
</gene>